<dbReference type="EMBL" id="LAZR01013606">
    <property type="protein sequence ID" value="KKM21184.1"/>
    <property type="molecule type" value="Genomic_DNA"/>
</dbReference>
<reference evidence="1" key="1">
    <citation type="journal article" date="2015" name="Nature">
        <title>Complex archaea that bridge the gap between prokaryotes and eukaryotes.</title>
        <authorList>
            <person name="Spang A."/>
            <person name="Saw J.H."/>
            <person name="Jorgensen S.L."/>
            <person name="Zaremba-Niedzwiedzka K."/>
            <person name="Martijn J."/>
            <person name="Lind A.E."/>
            <person name="van Eijk R."/>
            <person name="Schleper C."/>
            <person name="Guy L."/>
            <person name="Ettema T.J."/>
        </authorList>
    </citation>
    <scope>NUCLEOTIDE SEQUENCE</scope>
</reference>
<organism evidence="1">
    <name type="scientific">marine sediment metagenome</name>
    <dbReference type="NCBI Taxonomy" id="412755"/>
    <lineage>
        <taxon>unclassified sequences</taxon>
        <taxon>metagenomes</taxon>
        <taxon>ecological metagenomes</taxon>
    </lineage>
</organism>
<name>A0A0F9IN02_9ZZZZ</name>
<evidence type="ECO:0000313" key="1">
    <source>
        <dbReference type="EMBL" id="KKM21184.1"/>
    </source>
</evidence>
<sequence>MSDFGNILRRGRRMFDMKDEGGLWGRCEECDERALLFPYIDDEKETWKLCEICAASFVKEEE</sequence>
<proteinExistence type="predicted"/>
<protein>
    <submittedName>
        <fullName evidence="1">Uncharacterized protein</fullName>
    </submittedName>
</protein>
<dbReference type="AlphaFoldDB" id="A0A0F9IN02"/>
<comment type="caution">
    <text evidence="1">The sequence shown here is derived from an EMBL/GenBank/DDBJ whole genome shotgun (WGS) entry which is preliminary data.</text>
</comment>
<accession>A0A0F9IN02</accession>
<gene>
    <name evidence="1" type="ORF">LCGC14_1638070</name>
</gene>